<feature type="compositionally biased region" description="Polar residues" evidence="1">
    <location>
        <begin position="1"/>
        <end position="14"/>
    </location>
</feature>
<proteinExistence type="predicted"/>
<evidence type="ECO:0000256" key="1">
    <source>
        <dbReference type="SAM" id="MobiDB-lite"/>
    </source>
</evidence>
<feature type="region of interest" description="Disordered" evidence="1">
    <location>
        <begin position="1"/>
        <end position="22"/>
    </location>
</feature>
<dbReference type="RefSeq" id="WP_248910362.1">
    <property type="nucleotide sequence ID" value="NZ_JALLPK010000003.1"/>
</dbReference>
<comment type="caution">
    <text evidence="2">The sequence shown here is derived from an EMBL/GenBank/DDBJ whole genome shotgun (WGS) entry which is preliminary data.</text>
</comment>
<name>A0ABD5YUM0_9EURY</name>
<dbReference type="EMBL" id="JBHTAX010000006">
    <property type="protein sequence ID" value="MFC7193011.1"/>
    <property type="molecule type" value="Genomic_DNA"/>
</dbReference>
<evidence type="ECO:0000313" key="3">
    <source>
        <dbReference type="Proteomes" id="UP001596417"/>
    </source>
</evidence>
<evidence type="ECO:0000313" key="2">
    <source>
        <dbReference type="EMBL" id="MFC7193011.1"/>
    </source>
</evidence>
<organism evidence="2 3">
    <name type="scientific">Halocatena marina</name>
    <dbReference type="NCBI Taxonomy" id="2934937"/>
    <lineage>
        <taxon>Archaea</taxon>
        <taxon>Methanobacteriati</taxon>
        <taxon>Methanobacteriota</taxon>
        <taxon>Stenosarchaea group</taxon>
        <taxon>Halobacteria</taxon>
        <taxon>Halobacteriales</taxon>
        <taxon>Natronomonadaceae</taxon>
        <taxon>Halocatena</taxon>
    </lineage>
</organism>
<reference evidence="2 3" key="1">
    <citation type="journal article" date="2019" name="Int. J. Syst. Evol. Microbiol.">
        <title>The Global Catalogue of Microorganisms (GCM) 10K type strain sequencing project: providing services to taxonomists for standard genome sequencing and annotation.</title>
        <authorList>
            <consortium name="The Broad Institute Genomics Platform"/>
            <consortium name="The Broad Institute Genome Sequencing Center for Infectious Disease"/>
            <person name="Wu L."/>
            <person name="Ma J."/>
        </authorList>
    </citation>
    <scope>NUCLEOTIDE SEQUENCE [LARGE SCALE GENOMIC DNA]</scope>
    <source>
        <strain evidence="2 3">RDMS1</strain>
    </source>
</reference>
<keyword evidence="3" id="KW-1185">Reference proteome</keyword>
<gene>
    <name evidence="2" type="ORF">ACFQL7_26685</name>
</gene>
<protein>
    <submittedName>
        <fullName evidence="2">Uncharacterized protein</fullName>
    </submittedName>
</protein>
<accession>A0ABD5YUM0</accession>
<dbReference type="AlphaFoldDB" id="A0ABD5YUM0"/>
<dbReference type="Proteomes" id="UP001596417">
    <property type="component" value="Unassembled WGS sequence"/>
</dbReference>
<sequence>MRTATSNSSATPLSTPEGESVLPVVRPVDADHIEARLATWTRSSRQATSFHGNHRLERVQLTSPIIN</sequence>